<keyword evidence="8" id="KW-1185">Reference proteome</keyword>
<feature type="domain" description="OmpA-like" evidence="6">
    <location>
        <begin position="61"/>
        <end position="177"/>
    </location>
</feature>
<evidence type="ECO:0000256" key="2">
    <source>
        <dbReference type="ARBA" id="ARBA00023136"/>
    </source>
</evidence>
<accession>A0A5A9Z5E3</accession>
<evidence type="ECO:0000256" key="4">
    <source>
        <dbReference type="PROSITE-ProRule" id="PRU00473"/>
    </source>
</evidence>
<dbReference type="Proteomes" id="UP000325291">
    <property type="component" value="Unassembled WGS sequence"/>
</dbReference>
<dbReference type="InterPro" id="IPR050330">
    <property type="entry name" value="Bact_OuterMem_StrucFunc"/>
</dbReference>
<dbReference type="AlphaFoldDB" id="A0A5A9Z5E3"/>
<dbReference type="CDD" id="cd07185">
    <property type="entry name" value="OmpA_C-like"/>
    <property type="match status" value="1"/>
</dbReference>
<dbReference type="InterPro" id="IPR036737">
    <property type="entry name" value="OmpA-like_sf"/>
</dbReference>
<feature type="chain" id="PRO_5022669578" evidence="5">
    <location>
        <begin position="19"/>
        <end position="218"/>
    </location>
</feature>
<comment type="caution">
    <text evidence="7">The sequence shown here is derived from an EMBL/GenBank/DDBJ whole genome shotgun (WGS) entry which is preliminary data.</text>
</comment>
<keyword evidence="5" id="KW-0732">Signal</keyword>
<evidence type="ECO:0000256" key="1">
    <source>
        <dbReference type="ARBA" id="ARBA00004442"/>
    </source>
</evidence>
<keyword evidence="3" id="KW-0998">Cell outer membrane</keyword>
<dbReference type="PRINTS" id="PR01021">
    <property type="entry name" value="OMPADOMAIN"/>
</dbReference>
<dbReference type="RefSeq" id="WP_111367208.1">
    <property type="nucleotide sequence ID" value="NZ_JASHJG010000012.1"/>
</dbReference>
<sequence>MRLLITPIALLALAGCSAEDPTGQSFFREAGSNVDGGYFGNATMNNTQIMSGEKSYVHSLANRFAQEVPSAINFAFDSAQLDAGARDTLRQQAQWIRQFPEVRFRVYGHADKPGPATYNKRLGMRRAQAVVAYLTSQGISRSRLEAVASFGETRPIIATESRDRRNRRAVTEVTGFVRSHPTVMDGKYAQVVYRDYVESARAPTGLTGSSSSNRQTSE</sequence>
<organism evidence="7 8">
    <name type="scientific">Aquicoccus porphyridii</name>
    <dbReference type="NCBI Taxonomy" id="1852029"/>
    <lineage>
        <taxon>Bacteria</taxon>
        <taxon>Pseudomonadati</taxon>
        <taxon>Pseudomonadota</taxon>
        <taxon>Alphaproteobacteria</taxon>
        <taxon>Rhodobacterales</taxon>
        <taxon>Paracoccaceae</taxon>
        <taxon>Aquicoccus</taxon>
    </lineage>
</organism>
<gene>
    <name evidence="7" type="ORF">FLO80_15195</name>
</gene>
<dbReference type="Pfam" id="PF00691">
    <property type="entry name" value="OmpA"/>
    <property type="match status" value="1"/>
</dbReference>
<dbReference type="InterPro" id="IPR006664">
    <property type="entry name" value="OMP_bac"/>
</dbReference>
<reference evidence="7 8" key="1">
    <citation type="submission" date="2019-07" db="EMBL/GenBank/DDBJ databases">
        <title>Aquicoccus porphyridii gen. nov., sp. nov., isolated from a small marine red alga, Porphyridium marinum.</title>
        <authorList>
            <person name="Liu L."/>
        </authorList>
    </citation>
    <scope>NUCLEOTIDE SEQUENCE [LARGE SCALE GENOMIC DNA]</scope>
    <source>
        <strain evidence="7 8">L1 8-17</strain>
    </source>
</reference>
<dbReference type="InterPro" id="IPR006665">
    <property type="entry name" value="OmpA-like"/>
</dbReference>
<dbReference type="PANTHER" id="PTHR30329:SF21">
    <property type="entry name" value="LIPOPROTEIN YIAD-RELATED"/>
    <property type="match status" value="1"/>
</dbReference>
<dbReference type="SUPFAM" id="SSF103088">
    <property type="entry name" value="OmpA-like"/>
    <property type="match status" value="1"/>
</dbReference>
<dbReference type="PANTHER" id="PTHR30329">
    <property type="entry name" value="STATOR ELEMENT OF FLAGELLAR MOTOR COMPLEX"/>
    <property type="match status" value="1"/>
</dbReference>
<evidence type="ECO:0000256" key="5">
    <source>
        <dbReference type="SAM" id="SignalP"/>
    </source>
</evidence>
<evidence type="ECO:0000313" key="8">
    <source>
        <dbReference type="Proteomes" id="UP000325291"/>
    </source>
</evidence>
<evidence type="ECO:0000256" key="3">
    <source>
        <dbReference type="ARBA" id="ARBA00023237"/>
    </source>
</evidence>
<proteinExistence type="predicted"/>
<dbReference type="Gene3D" id="3.30.1330.60">
    <property type="entry name" value="OmpA-like domain"/>
    <property type="match status" value="1"/>
</dbReference>
<comment type="subcellular location">
    <subcellularLocation>
        <location evidence="1">Cell outer membrane</location>
    </subcellularLocation>
</comment>
<dbReference type="GO" id="GO:0009279">
    <property type="term" value="C:cell outer membrane"/>
    <property type="evidence" value="ECO:0007669"/>
    <property type="project" value="UniProtKB-SubCell"/>
</dbReference>
<keyword evidence="2 4" id="KW-0472">Membrane</keyword>
<name>A0A5A9Z5E3_9RHOB</name>
<feature type="signal peptide" evidence="5">
    <location>
        <begin position="1"/>
        <end position="18"/>
    </location>
</feature>
<dbReference type="PROSITE" id="PS51257">
    <property type="entry name" value="PROKAR_LIPOPROTEIN"/>
    <property type="match status" value="1"/>
</dbReference>
<evidence type="ECO:0000313" key="7">
    <source>
        <dbReference type="EMBL" id="KAA0912410.1"/>
    </source>
</evidence>
<evidence type="ECO:0000259" key="6">
    <source>
        <dbReference type="PROSITE" id="PS51123"/>
    </source>
</evidence>
<dbReference type="EMBL" id="VINQ01000013">
    <property type="protein sequence ID" value="KAA0912410.1"/>
    <property type="molecule type" value="Genomic_DNA"/>
</dbReference>
<dbReference type="PROSITE" id="PS51123">
    <property type="entry name" value="OMPA_2"/>
    <property type="match status" value="1"/>
</dbReference>
<protein>
    <submittedName>
        <fullName evidence="7">OmpA family protein</fullName>
    </submittedName>
</protein>